<sequence length="282" mass="29387">MTELGITGSTGTVGGLVARELAAAGLPLRLVVRDPSRAPELPGASVRQASYRDAAAVQAALEGVEVALMVSAAESADRVDEHRTFIDAAVAAGVRHLVYTSFDAAAPDSLFTLGRDHWATEEHLRSSGISYTLLRDNFYSDFLPLMAVDGVIRGPAGDGRLAPVAQADVAAVAARVLQDPGAHVDATYQLTGPEALSLAEAAVVISAVTGDVVRYVEETLDEAYASRAGYGAPDWQVDAWVSTYTAIGSGVLARVSPDVPTLLGRPALSLADVLRKARPAVL</sequence>
<accession>A0A7K1FLB1</accession>
<dbReference type="InterPro" id="IPR036291">
    <property type="entry name" value="NAD(P)-bd_dom_sf"/>
</dbReference>
<comment type="caution">
    <text evidence="2">The sequence shown here is derived from an EMBL/GenBank/DDBJ whole genome shotgun (WGS) entry which is preliminary data.</text>
</comment>
<name>A0A7K1FLB1_9ACTN</name>
<proteinExistence type="predicted"/>
<dbReference type="EMBL" id="WLYK01000005">
    <property type="protein sequence ID" value="MTD14850.1"/>
    <property type="molecule type" value="Genomic_DNA"/>
</dbReference>
<evidence type="ECO:0000313" key="2">
    <source>
        <dbReference type="EMBL" id="MTD14850.1"/>
    </source>
</evidence>
<dbReference type="RefSeq" id="WP_154768856.1">
    <property type="nucleotide sequence ID" value="NZ_WLYK01000005.1"/>
</dbReference>
<dbReference type="InterPro" id="IPR052718">
    <property type="entry name" value="NmrA-type_oxidoreductase"/>
</dbReference>
<dbReference type="SUPFAM" id="SSF51735">
    <property type="entry name" value="NAD(P)-binding Rossmann-fold domains"/>
    <property type="match status" value="1"/>
</dbReference>
<reference evidence="2 3" key="1">
    <citation type="submission" date="2019-11" db="EMBL/GenBank/DDBJ databases">
        <authorList>
            <person name="Jiang L.-Q."/>
        </authorList>
    </citation>
    <scope>NUCLEOTIDE SEQUENCE [LARGE SCALE GENOMIC DNA]</scope>
    <source>
        <strain evidence="2 3">YIM 132087</strain>
    </source>
</reference>
<dbReference type="PANTHER" id="PTHR47129:SF1">
    <property type="entry name" value="NMRA-LIKE DOMAIN-CONTAINING PROTEIN"/>
    <property type="match status" value="1"/>
</dbReference>
<dbReference type="InterPro" id="IPR016040">
    <property type="entry name" value="NAD(P)-bd_dom"/>
</dbReference>
<dbReference type="Pfam" id="PF13460">
    <property type="entry name" value="NAD_binding_10"/>
    <property type="match status" value="1"/>
</dbReference>
<dbReference type="AlphaFoldDB" id="A0A7K1FLB1"/>
<dbReference type="Gene3D" id="3.40.50.720">
    <property type="entry name" value="NAD(P)-binding Rossmann-like Domain"/>
    <property type="match status" value="1"/>
</dbReference>
<protein>
    <submittedName>
        <fullName evidence="2">NAD(P)H-binding protein</fullName>
    </submittedName>
</protein>
<dbReference type="Gene3D" id="3.90.25.10">
    <property type="entry name" value="UDP-galactose 4-epimerase, domain 1"/>
    <property type="match status" value="1"/>
</dbReference>
<dbReference type="PANTHER" id="PTHR47129">
    <property type="entry name" value="QUINONE OXIDOREDUCTASE 2"/>
    <property type="match status" value="1"/>
</dbReference>
<organism evidence="2 3">
    <name type="scientific">Nakamurella alba</name>
    <dbReference type="NCBI Taxonomy" id="2665158"/>
    <lineage>
        <taxon>Bacteria</taxon>
        <taxon>Bacillati</taxon>
        <taxon>Actinomycetota</taxon>
        <taxon>Actinomycetes</taxon>
        <taxon>Nakamurellales</taxon>
        <taxon>Nakamurellaceae</taxon>
        <taxon>Nakamurella</taxon>
    </lineage>
</organism>
<keyword evidence="3" id="KW-1185">Reference proteome</keyword>
<evidence type="ECO:0000313" key="3">
    <source>
        <dbReference type="Proteomes" id="UP000460221"/>
    </source>
</evidence>
<feature type="domain" description="NAD(P)-binding" evidence="1">
    <location>
        <begin position="8"/>
        <end position="180"/>
    </location>
</feature>
<gene>
    <name evidence="2" type="ORF">GIS00_12960</name>
</gene>
<dbReference type="Proteomes" id="UP000460221">
    <property type="component" value="Unassembled WGS sequence"/>
</dbReference>
<evidence type="ECO:0000259" key="1">
    <source>
        <dbReference type="Pfam" id="PF13460"/>
    </source>
</evidence>
<dbReference type="CDD" id="cd05269">
    <property type="entry name" value="TMR_SDR_a"/>
    <property type="match status" value="1"/>
</dbReference>